<comment type="caution">
    <text evidence="10">The sequence shown here is derived from an EMBL/GenBank/DDBJ whole genome shotgun (WGS) entry which is preliminary data.</text>
</comment>
<feature type="transmembrane region" description="Helical" evidence="8">
    <location>
        <begin position="243"/>
        <end position="262"/>
    </location>
</feature>
<dbReference type="PRINTS" id="PR00344">
    <property type="entry name" value="BCTRLSENSOR"/>
</dbReference>
<dbReference type="SUPFAM" id="SSF47384">
    <property type="entry name" value="Homodimeric domain of signal transducing histidine kinase"/>
    <property type="match status" value="1"/>
</dbReference>
<evidence type="ECO:0000256" key="7">
    <source>
        <dbReference type="SAM" id="MobiDB-lite"/>
    </source>
</evidence>
<feature type="domain" description="Histidine kinase" evidence="9">
    <location>
        <begin position="409"/>
        <end position="610"/>
    </location>
</feature>
<dbReference type="Gene3D" id="3.30.565.10">
    <property type="entry name" value="Histidine kinase-like ATPase, C-terminal domain"/>
    <property type="match status" value="1"/>
</dbReference>
<gene>
    <name evidence="10" type="ORF">HBH26_06160</name>
</gene>
<feature type="region of interest" description="Disordered" evidence="7">
    <location>
        <begin position="101"/>
        <end position="120"/>
    </location>
</feature>
<dbReference type="PROSITE" id="PS50109">
    <property type="entry name" value="HIS_KIN"/>
    <property type="match status" value="1"/>
</dbReference>
<dbReference type="PANTHER" id="PTHR44936:SF10">
    <property type="entry name" value="SENSOR PROTEIN RSTB"/>
    <property type="match status" value="1"/>
</dbReference>
<dbReference type="InterPro" id="IPR004358">
    <property type="entry name" value="Sig_transdc_His_kin-like_C"/>
</dbReference>
<dbReference type="InterPro" id="IPR050980">
    <property type="entry name" value="2C_sensor_his_kinase"/>
</dbReference>
<keyword evidence="3" id="KW-0808">Transferase</keyword>
<dbReference type="InterPro" id="IPR036890">
    <property type="entry name" value="HATPase_C_sf"/>
</dbReference>
<accession>A0ABX1CQ98</accession>
<keyword evidence="8" id="KW-1133">Transmembrane helix</keyword>
<evidence type="ECO:0000313" key="11">
    <source>
        <dbReference type="Proteomes" id="UP000732399"/>
    </source>
</evidence>
<feature type="region of interest" description="Disordered" evidence="7">
    <location>
        <begin position="1"/>
        <end position="93"/>
    </location>
</feature>
<feature type="compositionally biased region" description="Basic residues" evidence="7">
    <location>
        <begin position="101"/>
        <end position="110"/>
    </location>
</feature>
<dbReference type="InterPro" id="IPR005467">
    <property type="entry name" value="His_kinase_dom"/>
</dbReference>
<evidence type="ECO:0000256" key="2">
    <source>
        <dbReference type="ARBA" id="ARBA00012438"/>
    </source>
</evidence>
<dbReference type="Pfam" id="PF02518">
    <property type="entry name" value="HATPase_c"/>
    <property type="match status" value="1"/>
</dbReference>
<dbReference type="PANTHER" id="PTHR44936">
    <property type="entry name" value="SENSOR PROTEIN CREC"/>
    <property type="match status" value="1"/>
</dbReference>
<dbReference type="Proteomes" id="UP000732399">
    <property type="component" value="Unassembled WGS sequence"/>
</dbReference>
<comment type="catalytic activity">
    <reaction evidence="1">
        <text>ATP + protein L-histidine = ADP + protein N-phospho-L-histidine.</text>
        <dbReference type="EC" id="2.7.13.3"/>
    </reaction>
</comment>
<keyword evidence="4" id="KW-0547">Nucleotide-binding</keyword>
<evidence type="ECO:0000313" key="10">
    <source>
        <dbReference type="EMBL" id="NJR78200.1"/>
    </source>
</evidence>
<feature type="transmembrane region" description="Helical" evidence="8">
    <location>
        <begin position="274"/>
        <end position="291"/>
    </location>
</feature>
<feature type="transmembrane region" description="Helical" evidence="8">
    <location>
        <begin position="321"/>
        <end position="339"/>
    </location>
</feature>
<evidence type="ECO:0000256" key="4">
    <source>
        <dbReference type="ARBA" id="ARBA00022741"/>
    </source>
</evidence>
<keyword evidence="5" id="KW-0418">Kinase</keyword>
<evidence type="ECO:0000256" key="3">
    <source>
        <dbReference type="ARBA" id="ARBA00022679"/>
    </source>
</evidence>
<protein>
    <recommendedName>
        <fullName evidence="2">histidine kinase</fullName>
        <ecNumber evidence="2">2.7.13.3</ecNumber>
    </recommendedName>
</protein>
<evidence type="ECO:0000256" key="8">
    <source>
        <dbReference type="SAM" id="Phobius"/>
    </source>
</evidence>
<feature type="transmembrane region" description="Helical" evidence="8">
    <location>
        <begin position="359"/>
        <end position="377"/>
    </location>
</feature>
<sequence>MEARAGRAGGAPPGRSPGHRAGSGGVAHDRRRRRLHPRPRRWALPRPRGRAGAGGDRAGRRLLGGDAVRHGGGLDRAGQPRLRSRGGTRADRPAFRALRHRTAARQRAGRRVPAQQRSRRGPLVLARRRRDRASRRLGRCGALFHRRRCRRRGLAPRRHDGGALRRQPPRLRAHLVRTRRARRDPRLAGAATRGGSVTARRPVGDEATRRNLWLLVQLRWLAVAGQLATILSVRLLLDVALPLTPMLAIVALLAGLNLAAMLTRRRWPATQQALLATLLIDVAGLTGQLWLSGGATNPFVSLYLLQVVLGAVLLEAWASWTLVVLTSLAFAALALLAPPLALPEGMASTLSPPHVLAGWFNYTLAAVLLVTFTTRIARNLRDRDARLAVLRQRAGEEEQIVRMGLLASGAAHELGTPLASLSIVLGDWRGDATVRDHPALAAEVAEMQAEVARCKEIVAGILFAAGEVTGEAPERTTLARFLSGIATGTRGPITIENRVGDVAIVADRALGQALSNLVDNAAEAGAAHVVLTVEREDDDLVIHAADDGPGFPAEMLASVGRPYNSTKTRRGAGLGLFLSSNVLRQLGGTLEARNRAAGGAVVTLRLPFAALALED</sequence>
<dbReference type="EMBL" id="JAAVJH010000003">
    <property type="protein sequence ID" value="NJR78200.1"/>
    <property type="molecule type" value="Genomic_DNA"/>
</dbReference>
<organism evidence="10 11">
    <name type="scientific">Sphingomonas corticis</name>
    <dbReference type="NCBI Taxonomy" id="2722791"/>
    <lineage>
        <taxon>Bacteria</taxon>
        <taxon>Pseudomonadati</taxon>
        <taxon>Pseudomonadota</taxon>
        <taxon>Alphaproteobacteria</taxon>
        <taxon>Sphingomonadales</taxon>
        <taxon>Sphingomonadaceae</taxon>
        <taxon>Sphingomonas</taxon>
    </lineage>
</organism>
<dbReference type="SUPFAM" id="SSF55874">
    <property type="entry name" value="ATPase domain of HSP90 chaperone/DNA topoisomerase II/histidine kinase"/>
    <property type="match status" value="1"/>
</dbReference>
<name>A0ABX1CQ98_9SPHN</name>
<feature type="compositionally biased region" description="Basic residues" evidence="7">
    <location>
        <begin position="29"/>
        <end position="49"/>
    </location>
</feature>
<feature type="transmembrane region" description="Helical" evidence="8">
    <location>
        <begin position="297"/>
        <end position="314"/>
    </location>
</feature>
<dbReference type="EC" id="2.7.13.3" evidence="2"/>
<dbReference type="InterPro" id="IPR036097">
    <property type="entry name" value="HisK_dim/P_sf"/>
</dbReference>
<reference evidence="10 11" key="1">
    <citation type="submission" date="2020-03" db="EMBL/GenBank/DDBJ databases">
        <authorList>
            <person name="Wang L."/>
            <person name="He N."/>
            <person name="Li Y."/>
            <person name="Fang Y."/>
            <person name="Zhang F."/>
        </authorList>
    </citation>
    <scope>NUCLEOTIDE SEQUENCE [LARGE SCALE GENOMIC DNA]</scope>
    <source>
        <strain evidence="10 11">36D10-4-7</strain>
    </source>
</reference>
<dbReference type="SMART" id="SM00387">
    <property type="entry name" value="HATPase_c"/>
    <property type="match status" value="1"/>
</dbReference>
<evidence type="ECO:0000256" key="6">
    <source>
        <dbReference type="ARBA" id="ARBA00022840"/>
    </source>
</evidence>
<evidence type="ECO:0000256" key="1">
    <source>
        <dbReference type="ARBA" id="ARBA00000085"/>
    </source>
</evidence>
<keyword evidence="11" id="KW-1185">Reference proteome</keyword>
<keyword evidence="6" id="KW-0067">ATP-binding</keyword>
<keyword evidence="8" id="KW-0472">Membrane</keyword>
<evidence type="ECO:0000256" key="5">
    <source>
        <dbReference type="ARBA" id="ARBA00022777"/>
    </source>
</evidence>
<evidence type="ECO:0000259" key="9">
    <source>
        <dbReference type="PROSITE" id="PS50109"/>
    </source>
</evidence>
<dbReference type="InterPro" id="IPR003594">
    <property type="entry name" value="HATPase_dom"/>
</dbReference>
<keyword evidence="8" id="KW-0812">Transmembrane</keyword>
<proteinExistence type="predicted"/>